<sequence length="505" mass="58269">MSATFRYDRPKNLEIVKSPKLSVAVVIACRDGQSKLDLLLASLSVQSYPQRLISVYIVDDGSSKKLKLPAIKPAKCKIIYFKNNDKSWGKTQAVNHAIKALKQDVIWCIDADMVLHPDHLAQMMKWHHESQDYLVLGWKRFVAEWPYNPTSLVRELNLGNFHKLHQSSEGKESWESLVKATNNLRSVTLESFRALVGATFSIHRKNWQSLDGYNPLFKTGEDTELGWRVLMAGMRMVPEDKAYSWHLGISTVEQNTNTVITHNQPLFANYIPALTYLRNKSDLQWQVPENEVLIDCRKMSFETFKQVINQFLITNQSQFRLLGDWKALNRRYSVINDDDKELRAISRFVQSDTRFALVNLASQQTLSINQILELIQSSAVPYLYYVEGNPDSRITYKSLKRKLIKSKNGLEGLVDAQDQRAFILYTPALNRARNTPGDCYQNLQNQWGICWAEVGTFDFTKKLSFTNIFPMLALGLRSFTQIRRPRQVTKLIKRTFLVLKNSRSY</sequence>
<name>A0A6J6NSZ0_9ZZZZ</name>
<protein>
    <submittedName>
        <fullName evidence="1">Unannotated protein</fullName>
    </submittedName>
</protein>
<dbReference type="PANTHER" id="PTHR43685:SF3">
    <property type="entry name" value="SLR2126 PROTEIN"/>
    <property type="match status" value="1"/>
</dbReference>
<dbReference type="PANTHER" id="PTHR43685">
    <property type="entry name" value="GLYCOSYLTRANSFERASE"/>
    <property type="match status" value="1"/>
</dbReference>
<accession>A0A6J6NSZ0</accession>
<gene>
    <name evidence="1" type="ORF">UFOPK2362_00859</name>
</gene>
<dbReference type="Pfam" id="PF13641">
    <property type="entry name" value="Glyco_tranf_2_3"/>
    <property type="match status" value="1"/>
</dbReference>
<organism evidence="1">
    <name type="scientific">freshwater metagenome</name>
    <dbReference type="NCBI Taxonomy" id="449393"/>
    <lineage>
        <taxon>unclassified sequences</taxon>
        <taxon>metagenomes</taxon>
        <taxon>ecological metagenomes</taxon>
    </lineage>
</organism>
<dbReference type="EMBL" id="CAEZXI010000104">
    <property type="protein sequence ID" value="CAB4689082.1"/>
    <property type="molecule type" value="Genomic_DNA"/>
</dbReference>
<proteinExistence type="predicted"/>
<dbReference type="InterPro" id="IPR029044">
    <property type="entry name" value="Nucleotide-diphossugar_trans"/>
</dbReference>
<dbReference type="SUPFAM" id="SSF53448">
    <property type="entry name" value="Nucleotide-diphospho-sugar transferases"/>
    <property type="match status" value="1"/>
</dbReference>
<dbReference type="InterPro" id="IPR050834">
    <property type="entry name" value="Glycosyltransf_2"/>
</dbReference>
<evidence type="ECO:0000313" key="1">
    <source>
        <dbReference type="EMBL" id="CAB4689082.1"/>
    </source>
</evidence>
<reference evidence="1" key="1">
    <citation type="submission" date="2020-05" db="EMBL/GenBank/DDBJ databases">
        <authorList>
            <person name="Chiriac C."/>
            <person name="Salcher M."/>
            <person name="Ghai R."/>
            <person name="Kavagutti S V."/>
        </authorList>
    </citation>
    <scope>NUCLEOTIDE SEQUENCE</scope>
</reference>
<dbReference type="Gene3D" id="3.90.550.10">
    <property type="entry name" value="Spore Coat Polysaccharide Biosynthesis Protein SpsA, Chain A"/>
    <property type="match status" value="1"/>
</dbReference>
<dbReference type="AlphaFoldDB" id="A0A6J6NSZ0"/>